<proteinExistence type="predicted"/>
<evidence type="ECO:0000313" key="2">
    <source>
        <dbReference type="Proteomes" id="UP000765507"/>
    </source>
</evidence>
<dbReference type="PANTHER" id="PTHR45913:SF19">
    <property type="entry name" value="LOW QUALITY PROTEIN: ZINC FINGER BED DOMAIN-CONTAINING PROTEIN 5-LIKE"/>
    <property type="match status" value="1"/>
</dbReference>
<reference evidence="1 2" key="1">
    <citation type="journal article" date="2020" name="G3 (Bethesda)">
        <title>Draft Genome of the Common Snapping Turtle, Chelydra serpentina, a Model for Phenotypic Plasticity in Reptiles.</title>
        <authorList>
            <person name="Das D."/>
            <person name="Singh S.K."/>
            <person name="Bierstedt J."/>
            <person name="Erickson A."/>
            <person name="Galli G.L.J."/>
            <person name="Crossley D.A. 2nd"/>
            <person name="Rhen T."/>
        </authorList>
    </citation>
    <scope>NUCLEOTIDE SEQUENCE [LARGE SCALE GENOMIC DNA]</scope>
    <source>
        <strain evidence="1">KW</strain>
    </source>
</reference>
<dbReference type="EMBL" id="JAHGAV010002446">
    <property type="protein sequence ID" value="KAG6921210.1"/>
    <property type="molecule type" value="Genomic_DNA"/>
</dbReference>
<dbReference type="PANTHER" id="PTHR45913">
    <property type="entry name" value="EPM2A-INTERACTING PROTEIN 1"/>
    <property type="match status" value="1"/>
</dbReference>
<comment type="caution">
    <text evidence="1">The sequence shown here is derived from an EMBL/GenBank/DDBJ whole genome shotgun (WGS) entry which is preliminary data.</text>
</comment>
<gene>
    <name evidence="1" type="ORF">G0U57_009425</name>
</gene>
<dbReference type="OrthoDB" id="1101576at2759"/>
<sequence>MGLKNEYHDLVSTANDALFPFGSTYLCEVSFSAMTAIKTKYQNKLNLDPDLRIAVSQNVKPRFSKIMKHIQSHCSH</sequence>
<accession>A0A8T1RXA0</accession>
<organism evidence="1 2">
    <name type="scientific">Chelydra serpentina</name>
    <name type="common">Snapping turtle</name>
    <name type="synonym">Testudo serpentina</name>
    <dbReference type="NCBI Taxonomy" id="8475"/>
    <lineage>
        <taxon>Eukaryota</taxon>
        <taxon>Metazoa</taxon>
        <taxon>Chordata</taxon>
        <taxon>Craniata</taxon>
        <taxon>Vertebrata</taxon>
        <taxon>Euteleostomi</taxon>
        <taxon>Archelosauria</taxon>
        <taxon>Testudinata</taxon>
        <taxon>Testudines</taxon>
        <taxon>Cryptodira</taxon>
        <taxon>Durocryptodira</taxon>
        <taxon>Americhelydia</taxon>
        <taxon>Chelydroidea</taxon>
        <taxon>Chelydridae</taxon>
        <taxon>Chelydra</taxon>
    </lineage>
</organism>
<protein>
    <submittedName>
        <fullName evidence="1">Zinc finger BED-type containing 9</fullName>
    </submittedName>
</protein>
<dbReference type="AlphaFoldDB" id="A0A8T1RXA0"/>
<evidence type="ECO:0000313" key="1">
    <source>
        <dbReference type="EMBL" id="KAG6921210.1"/>
    </source>
</evidence>
<keyword evidence="2" id="KW-1185">Reference proteome</keyword>
<dbReference type="Proteomes" id="UP000765507">
    <property type="component" value="Unassembled WGS sequence"/>
</dbReference>
<name>A0A8T1RXA0_CHESE</name>